<organism evidence="6 7">
    <name type="scientific">Thermostichus vulcanus str. 'Rupite'</name>
    <dbReference type="NCBI Taxonomy" id="2813851"/>
    <lineage>
        <taxon>Bacteria</taxon>
        <taxon>Bacillati</taxon>
        <taxon>Cyanobacteriota</taxon>
        <taxon>Cyanophyceae</taxon>
        <taxon>Thermostichales</taxon>
        <taxon>Thermostichaceae</taxon>
        <taxon>Thermostichus</taxon>
    </lineage>
</organism>
<evidence type="ECO:0000313" key="6">
    <source>
        <dbReference type="EMBL" id="MCJ2541937.1"/>
    </source>
</evidence>
<evidence type="ECO:0000256" key="2">
    <source>
        <dbReference type="ARBA" id="ARBA00022723"/>
    </source>
</evidence>
<evidence type="ECO:0000256" key="4">
    <source>
        <dbReference type="ARBA" id="ARBA00022833"/>
    </source>
</evidence>
<dbReference type="EMBL" id="JAFIRA010000005">
    <property type="protein sequence ID" value="MCJ2541937.1"/>
    <property type="molecule type" value="Genomic_DNA"/>
</dbReference>
<dbReference type="SUPFAM" id="SSF53187">
    <property type="entry name" value="Zn-dependent exopeptidases"/>
    <property type="match status" value="1"/>
</dbReference>
<evidence type="ECO:0000256" key="1">
    <source>
        <dbReference type="ARBA" id="ARBA00001947"/>
    </source>
</evidence>
<evidence type="ECO:0000256" key="3">
    <source>
        <dbReference type="ARBA" id="ARBA00022801"/>
    </source>
</evidence>
<dbReference type="Proteomes" id="UP000830835">
    <property type="component" value="Unassembled WGS sequence"/>
</dbReference>
<feature type="domain" description="Succinylglutamate desuccinylase/Aspartoacylase catalytic" evidence="5">
    <location>
        <begin position="39"/>
        <end position="195"/>
    </location>
</feature>
<keyword evidence="3" id="KW-0378">Hydrolase</keyword>
<comment type="cofactor">
    <cofactor evidence="1">
        <name>Zn(2+)</name>
        <dbReference type="ChEBI" id="CHEBI:29105"/>
    </cofactor>
</comment>
<sequence>MLTVLDHLPDALLDLDAHQLYDRLSGPTLIHLSGRRDPALFVSVLLHGNEVTGWQAIQRLLSRYTQRELPRSLSLFIGNVQAASQGQRRLDGQPDYNRIWGPGSTPEHAMAQAVIQQMQQRGVFASIDIHNNTGTNPHYACVNHLDAPSLHLAGLFGRTVLYFTKPEGVQSMAFGHFCPAVTLECGKPDHPHGTQHAYEFLEACLHLSGIPQRPVLSQDIDLFHSVAIVKIPDQVSFSFGDAETLQSNGGSQAHICFPPDLDHLNFQEIPPHTRIGWTNNGFHLDVQNEQGQDVADRFFYAQDGEIRTAVPLMPGMLTLNSRIIRQDCLCYLMERYPWVS</sequence>
<protein>
    <submittedName>
        <fullName evidence="6">Succinylglutamate desuccinylase/aspartoacylase family protein</fullName>
    </submittedName>
</protein>
<keyword evidence="2" id="KW-0479">Metal-binding</keyword>
<keyword evidence="7" id="KW-1185">Reference proteome</keyword>
<dbReference type="InterPro" id="IPR055438">
    <property type="entry name" value="AstE_AspA_cat"/>
</dbReference>
<comment type="caution">
    <text evidence="6">The sequence shown here is derived from an EMBL/GenBank/DDBJ whole genome shotgun (WGS) entry which is preliminary data.</text>
</comment>
<reference evidence="6" key="1">
    <citation type="submission" date="2021-02" db="EMBL/GenBank/DDBJ databases">
        <title>The CRISPR/cas machinery reduction and long-range gene transfer in the hot spring cyanobacterium Synechococcus.</title>
        <authorList>
            <person name="Dvorak P."/>
            <person name="Jahodarova E."/>
            <person name="Hasler P."/>
            <person name="Poulickova A."/>
        </authorList>
    </citation>
    <scope>NUCLEOTIDE SEQUENCE</scope>
    <source>
        <strain evidence="6">Rupite</strain>
    </source>
</reference>
<name>A0ABT0C820_THEVL</name>
<evidence type="ECO:0000259" key="5">
    <source>
        <dbReference type="Pfam" id="PF24827"/>
    </source>
</evidence>
<dbReference type="RefSeq" id="WP_244349151.1">
    <property type="nucleotide sequence ID" value="NZ_JAFIRA010000005.1"/>
</dbReference>
<accession>A0ABT0C820</accession>
<dbReference type="Pfam" id="PF24827">
    <property type="entry name" value="AstE_AspA_cat"/>
    <property type="match status" value="1"/>
</dbReference>
<evidence type="ECO:0000313" key="7">
    <source>
        <dbReference type="Proteomes" id="UP000830835"/>
    </source>
</evidence>
<dbReference type="Gene3D" id="3.40.630.10">
    <property type="entry name" value="Zn peptidases"/>
    <property type="match status" value="1"/>
</dbReference>
<gene>
    <name evidence="6" type="ORF">JX360_03280</name>
</gene>
<dbReference type="CDD" id="cd06256">
    <property type="entry name" value="M14_ASTE_ASPA-like"/>
    <property type="match status" value="1"/>
</dbReference>
<proteinExistence type="predicted"/>
<keyword evidence="4" id="KW-0862">Zinc</keyword>